<keyword evidence="4" id="KW-0997">Cell inner membrane</keyword>
<evidence type="ECO:0000256" key="3">
    <source>
        <dbReference type="ARBA" id="ARBA00022475"/>
    </source>
</evidence>
<keyword evidence="8 10" id="KW-0472">Membrane</keyword>
<reference evidence="13" key="1">
    <citation type="journal article" date="2019" name="Int. J. Syst. Evol. Microbiol.">
        <title>The Global Catalogue of Microorganisms (GCM) 10K type strain sequencing project: providing services to taxonomists for standard genome sequencing and annotation.</title>
        <authorList>
            <consortium name="The Broad Institute Genomics Platform"/>
            <consortium name="The Broad Institute Genome Sequencing Center for Infectious Disease"/>
            <person name="Wu L."/>
            <person name="Ma J."/>
        </authorList>
    </citation>
    <scope>NUCLEOTIDE SEQUENCE [LARGE SCALE GENOMIC DNA]</scope>
    <source>
        <strain evidence="13">JCM 17498</strain>
    </source>
</reference>
<name>A0ABP7CYD0_9SPHN</name>
<evidence type="ECO:0000256" key="4">
    <source>
        <dbReference type="ARBA" id="ARBA00022519"/>
    </source>
</evidence>
<gene>
    <name evidence="12" type="ORF">GCM10022268_03040</name>
</gene>
<dbReference type="InterPro" id="IPR024961">
    <property type="entry name" value="T2SS_GspC_N"/>
</dbReference>
<evidence type="ECO:0000256" key="10">
    <source>
        <dbReference type="SAM" id="Phobius"/>
    </source>
</evidence>
<organism evidence="12 13">
    <name type="scientific">Sphingomonas cynarae</name>
    <dbReference type="NCBI Taxonomy" id="930197"/>
    <lineage>
        <taxon>Bacteria</taxon>
        <taxon>Pseudomonadati</taxon>
        <taxon>Pseudomonadota</taxon>
        <taxon>Alphaproteobacteria</taxon>
        <taxon>Sphingomonadales</taxon>
        <taxon>Sphingomonadaceae</taxon>
        <taxon>Sphingomonas</taxon>
    </lineage>
</organism>
<dbReference type="Proteomes" id="UP001500523">
    <property type="component" value="Unassembled WGS sequence"/>
</dbReference>
<protein>
    <recommendedName>
        <fullName evidence="11">Type II secretion system protein GspC N-terminal domain-containing protein</fullName>
    </recommendedName>
</protein>
<keyword evidence="7 10" id="KW-1133">Transmembrane helix</keyword>
<keyword evidence="13" id="KW-1185">Reference proteome</keyword>
<proteinExistence type="predicted"/>
<evidence type="ECO:0000256" key="9">
    <source>
        <dbReference type="SAM" id="MobiDB-lite"/>
    </source>
</evidence>
<dbReference type="Pfam" id="PF11356">
    <property type="entry name" value="T2SSC"/>
    <property type="match status" value="1"/>
</dbReference>
<feature type="transmembrane region" description="Helical" evidence="10">
    <location>
        <begin position="21"/>
        <end position="38"/>
    </location>
</feature>
<keyword evidence="2" id="KW-0813">Transport</keyword>
<dbReference type="Gene3D" id="2.30.30.830">
    <property type="match status" value="1"/>
</dbReference>
<evidence type="ECO:0000256" key="5">
    <source>
        <dbReference type="ARBA" id="ARBA00022692"/>
    </source>
</evidence>
<accession>A0ABP7CYD0</accession>
<evidence type="ECO:0000313" key="12">
    <source>
        <dbReference type="EMBL" id="GAA3695810.1"/>
    </source>
</evidence>
<feature type="compositionally biased region" description="Basic and acidic residues" evidence="9">
    <location>
        <begin position="174"/>
        <end position="186"/>
    </location>
</feature>
<evidence type="ECO:0000256" key="6">
    <source>
        <dbReference type="ARBA" id="ARBA00022927"/>
    </source>
</evidence>
<dbReference type="RefSeq" id="WP_344691585.1">
    <property type="nucleotide sequence ID" value="NZ_BAABBF010000001.1"/>
</dbReference>
<evidence type="ECO:0000313" key="13">
    <source>
        <dbReference type="Proteomes" id="UP001500523"/>
    </source>
</evidence>
<evidence type="ECO:0000256" key="2">
    <source>
        <dbReference type="ARBA" id="ARBA00022448"/>
    </source>
</evidence>
<evidence type="ECO:0000256" key="7">
    <source>
        <dbReference type="ARBA" id="ARBA00022989"/>
    </source>
</evidence>
<sequence length="186" mass="18772">MRVNHALRTGSLPPRRGRRSLPLVVILGGALAALVTYWHQTPAETPATGDGVVVVAGDAPAAALPATNVGLELRGVFVGGSPSASSATIAAGGQPAATWRIGQEVAPGITLAAVLDDHVVLVENGVSTDLYLAGGARTVANPARQGLDPDPTRPSGELSAEELVARTTAAGAEPVRKTPEEEAAGR</sequence>
<keyword evidence="3" id="KW-1003">Cell membrane</keyword>
<comment type="caution">
    <text evidence="12">The sequence shown here is derived from an EMBL/GenBank/DDBJ whole genome shotgun (WGS) entry which is preliminary data.</text>
</comment>
<dbReference type="EMBL" id="BAABBF010000001">
    <property type="protein sequence ID" value="GAA3695810.1"/>
    <property type="molecule type" value="Genomic_DNA"/>
</dbReference>
<feature type="domain" description="Type II secretion system protein GspC N-terminal" evidence="11">
    <location>
        <begin position="60"/>
        <end position="132"/>
    </location>
</feature>
<feature type="region of interest" description="Disordered" evidence="9">
    <location>
        <begin position="142"/>
        <end position="186"/>
    </location>
</feature>
<keyword evidence="5 10" id="KW-0812">Transmembrane</keyword>
<keyword evidence="6" id="KW-0653">Protein transport</keyword>
<evidence type="ECO:0000256" key="8">
    <source>
        <dbReference type="ARBA" id="ARBA00023136"/>
    </source>
</evidence>
<evidence type="ECO:0000259" key="11">
    <source>
        <dbReference type="Pfam" id="PF11356"/>
    </source>
</evidence>
<evidence type="ECO:0000256" key="1">
    <source>
        <dbReference type="ARBA" id="ARBA00004533"/>
    </source>
</evidence>
<comment type="subcellular location">
    <subcellularLocation>
        <location evidence="1">Cell inner membrane</location>
    </subcellularLocation>
</comment>